<dbReference type="Proteomes" id="UP000282613">
    <property type="component" value="Unassembled WGS sequence"/>
</dbReference>
<gene>
    <name evidence="2" type="ORF">TASK_LOCUS1876</name>
</gene>
<feature type="region of interest" description="Disordered" evidence="1">
    <location>
        <begin position="104"/>
        <end position="130"/>
    </location>
</feature>
<dbReference type="GO" id="GO:0000235">
    <property type="term" value="C:astral microtubule"/>
    <property type="evidence" value="ECO:0007669"/>
    <property type="project" value="TreeGrafter"/>
</dbReference>
<evidence type="ECO:0000313" key="4">
    <source>
        <dbReference type="WBParaSite" id="TASK_0000187501-mRNA-1"/>
    </source>
</evidence>
<dbReference type="GO" id="GO:1902412">
    <property type="term" value="P:regulation of mitotic cytokinesis"/>
    <property type="evidence" value="ECO:0007669"/>
    <property type="project" value="TreeGrafter"/>
</dbReference>
<name>A0A0R3VWT1_TAEAS</name>
<proteinExistence type="predicted"/>
<dbReference type="PANTHER" id="PTHR14739">
    <property type="entry name" value="MICROTUBULE-ASSOCIATED PROTEIN 9"/>
    <property type="match status" value="1"/>
</dbReference>
<evidence type="ECO:0000313" key="2">
    <source>
        <dbReference type="EMBL" id="VDK23850.1"/>
    </source>
</evidence>
<accession>A0A0R3VWT1</accession>
<reference evidence="4" key="1">
    <citation type="submission" date="2017-02" db="UniProtKB">
        <authorList>
            <consortium name="WormBaseParasite"/>
        </authorList>
    </citation>
    <scope>IDENTIFICATION</scope>
</reference>
<feature type="region of interest" description="Disordered" evidence="1">
    <location>
        <begin position="145"/>
        <end position="177"/>
    </location>
</feature>
<dbReference type="GO" id="GO:0090307">
    <property type="term" value="P:mitotic spindle assembly"/>
    <property type="evidence" value="ECO:0007669"/>
    <property type="project" value="TreeGrafter"/>
</dbReference>
<dbReference type="InterPro" id="IPR026106">
    <property type="entry name" value="MAP9"/>
</dbReference>
<sequence>MERPSSKVDAPARSPAVLRVGATRGNRRVVGLNSQSAHRHRSPPRPLRPSAPTSSAISVVADGGGGVADGLGTRDGRPTRVQSSLELRDLTFQEWCAKRGKQYLEERRSEQVKRMQAEEETKRQRAEKAKQNEEIFAMWIAKKRAQEMDQRKKRQKKEEEKQKEEESKKQHKAEAAKAYEAWKNQKSKHIEHRHSVIEVTREKTLEEMKRKFDKAAAAHLAFEAWQKQANEKLQKAHRLAAERAKKEKLRKSEEEVIRKELARTSYAKWESRKASELQNARATSSLHPVPHKPPWRPTSGRVILH</sequence>
<dbReference type="OrthoDB" id="6288364at2759"/>
<dbReference type="PANTHER" id="PTHR14739:SF9">
    <property type="entry name" value="MICROTUBULE-ASSOCIATED PROTEIN 9"/>
    <property type="match status" value="1"/>
</dbReference>
<reference evidence="2 3" key="2">
    <citation type="submission" date="2018-11" db="EMBL/GenBank/DDBJ databases">
        <authorList>
            <consortium name="Pathogen Informatics"/>
        </authorList>
    </citation>
    <scope>NUCLEOTIDE SEQUENCE [LARGE SCALE GENOMIC DNA]</scope>
</reference>
<evidence type="ECO:0000313" key="3">
    <source>
        <dbReference type="Proteomes" id="UP000282613"/>
    </source>
</evidence>
<feature type="compositionally biased region" description="Low complexity" evidence="1">
    <location>
        <begin position="50"/>
        <end position="61"/>
    </location>
</feature>
<evidence type="ECO:0000256" key="1">
    <source>
        <dbReference type="SAM" id="MobiDB-lite"/>
    </source>
</evidence>
<dbReference type="AlphaFoldDB" id="A0A0R3VWT1"/>
<dbReference type="GO" id="GO:0000281">
    <property type="term" value="P:mitotic cytokinesis"/>
    <property type="evidence" value="ECO:0007669"/>
    <property type="project" value="InterPro"/>
</dbReference>
<dbReference type="EMBL" id="UYRS01000682">
    <property type="protein sequence ID" value="VDK23850.1"/>
    <property type="molecule type" value="Genomic_DNA"/>
</dbReference>
<dbReference type="STRING" id="60517.A0A0R3VWT1"/>
<dbReference type="WBParaSite" id="TASK_0000187501-mRNA-1">
    <property type="protein sequence ID" value="TASK_0000187501-mRNA-1"/>
    <property type="gene ID" value="TASK_0000187501"/>
</dbReference>
<feature type="region of interest" description="Disordered" evidence="1">
    <location>
        <begin position="268"/>
        <end position="305"/>
    </location>
</feature>
<feature type="compositionally biased region" description="Polar residues" evidence="1">
    <location>
        <begin position="276"/>
        <end position="286"/>
    </location>
</feature>
<feature type="region of interest" description="Disordered" evidence="1">
    <location>
        <begin position="1"/>
        <end position="82"/>
    </location>
</feature>
<organism evidence="4">
    <name type="scientific">Taenia asiatica</name>
    <name type="common">Asian tapeworm</name>
    <dbReference type="NCBI Taxonomy" id="60517"/>
    <lineage>
        <taxon>Eukaryota</taxon>
        <taxon>Metazoa</taxon>
        <taxon>Spiralia</taxon>
        <taxon>Lophotrochozoa</taxon>
        <taxon>Platyhelminthes</taxon>
        <taxon>Cestoda</taxon>
        <taxon>Eucestoda</taxon>
        <taxon>Cyclophyllidea</taxon>
        <taxon>Taeniidae</taxon>
        <taxon>Taenia</taxon>
    </lineage>
</organism>
<protein>
    <submittedName>
        <fullName evidence="4">Coiled-coil domain-containing protein 34</fullName>
    </submittedName>
</protein>
<keyword evidence="3" id="KW-1185">Reference proteome</keyword>
<dbReference type="GO" id="GO:0008017">
    <property type="term" value="F:microtubule binding"/>
    <property type="evidence" value="ECO:0007669"/>
    <property type="project" value="TreeGrafter"/>
</dbReference>